<protein>
    <recommendedName>
        <fullName evidence="9">protein adenylyltransferase</fullName>
        <ecNumber evidence="9">2.7.7.108</ecNumber>
    </recommendedName>
</protein>
<dbReference type="GO" id="GO:0005524">
    <property type="term" value="F:ATP binding"/>
    <property type="evidence" value="ECO:0007669"/>
    <property type="project" value="UniProtKB-KW"/>
</dbReference>
<comment type="caution">
    <text evidence="14">The sequence shown here is derived from an EMBL/GenBank/DDBJ whole genome shotgun (WGS) entry which is preliminary data.</text>
</comment>
<accession>A0A099T1I6</accession>
<evidence type="ECO:0000256" key="10">
    <source>
        <dbReference type="ARBA" id="ARBA00038276"/>
    </source>
</evidence>
<comment type="catalytic activity">
    <reaction evidence="11">
        <text>O-(5'-adenylyl)-L-tyrosyl-[protein] + ATP = O-[5'-(adenylyl-(5'-&gt;3')-adenylyl)]-L-tyrosyl-[protein] + diphosphate</text>
        <dbReference type="Rhea" id="RHEA:66528"/>
        <dbReference type="Rhea" id="RHEA-COMP:13846"/>
        <dbReference type="Rhea" id="RHEA-COMP:17046"/>
        <dbReference type="ChEBI" id="CHEBI:30616"/>
        <dbReference type="ChEBI" id="CHEBI:33019"/>
        <dbReference type="ChEBI" id="CHEBI:83624"/>
        <dbReference type="ChEBI" id="CHEBI:167160"/>
    </reaction>
</comment>
<keyword evidence="2" id="KW-1277">Toxin-antitoxin system</keyword>
<dbReference type="RefSeq" id="WP_048195319.1">
    <property type="nucleotide sequence ID" value="NZ_CAAGSM010000001.1"/>
</dbReference>
<dbReference type="InterPro" id="IPR043519">
    <property type="entry name" value="NT_sf"/>
</dbReference>
<comment type="cofactor">
    <cofactor evidence="1">
        <name>Mg(2+)</name>
        <dbReference type="ChEBI" id="CHEBI:18420"/>
    </cofactor>
</comment>
<evidence type="ECO:0000256" key="4">
    <source>
        <dbReference type="ARBA" id="ARBA00022695"/>
    </source>
</evidence>
<organism evidence="14 15">
    <name type="scientific">Methanococcoides methylutens</name>
    <dbReference type="NCBI Taxonomy" id="2226"/>
    <lineage>
        <taxon>Archaea</taxon>
        <taxon>Methanobacteriati</taxon>
        <taxon>Methanobacteriota</taxon>
        <taxon>Stenosarchaea group</taxon>
        <taxon>Methanomicrobia</taxon>
        <taxon>Methanosarcinales</taxon>
        <taxon>Methanosarcinaceae</taxon>
        <taxon>Methanococcoides</taxon>
    </lineage>
</organism>
<gene>
    <name evidence="14" type="ORF">LI82_10065</name>
</gene>
<reference evidence="14 15" key="1">
    <citation type="submission" date="2014-09" db="EMBL/GenBank/DDBJ databases">
        <title>Draft genome sequence of an obligately methylotrophic methanogen, Methanococcoides methylutens, isolated from marine sediment.</title>
        <authorList>
            <person name="Guan Y."/>
            <person name="Ngugi D.K."/>
            <person name="Blom J."/>
            <person name="Ali S."/>
            <person name="Ferry J.G."/>
            <person name="Stingl U."/>
        </authorList>
    </citation>
    <scope>NUCLEOTIDE SEQUENCE [LARGE SCALE GENOMIC DNA]</scope>
    <source>
        <strain evidence="14 15">DSM 2657</strain>
    </source>
</reference>
<dbReference type="OrthoDB" id="9287at2157"/>
<keyword evidence="7" id="KW-0067">ATP-binding</keyword>
<evidence type="ECO:0000256" key="11">
    <source>
        <dbReference type="ARBA" id="ARBA00047518"/>
    </source>
</evidence>
<evidence type="ECO:0000256" key="1">
    <source>
        <dbReference type="ARBA" id="ARBA00001946"/>
    </source>
</evidence>
<evidence type="ECO:0000256" key="8">
    <source>
        <dbReference type="ARBA" id="ARBA00022842"/>
    </source>
</evidence>
<evidence type="ECO:0000256" key="7">
    <source>
        <dbReference type="ARBA" id="ARBA00022840"/>
    </source>
</evidence>
<comment type="similarity">
    <text evidence="10">Belongs to the MntA antitoxin family.</text>
</comment>
<dbReference type="EC" id="2.7.7.108" evidence="9"/>
<dbReference type="PANTHER" id="PTHR33571:SF19">
    <property type="entry name" value="PROTEIN ADENYLYLTRANSFERASE MJ0128-RELATED"/>
    <property type="match status" value="1"/>
</dbReference>
<keyword evidence="6" id="KW-0547">Nucleotide-binding</keyword>
<keyword evidence="15" id="KW-1185">Reference proteome</keyword>
<feature type="domain" description="Polymerase nucleotidyl transferase" evidence="13">
    <location>
        <begin position="19"/>
        <end position="95"/>
    </location>
</feature>
<dbReference type="SUPFAM" id="SSF81301">
    <property type="entry name" value="Nucleotidyltransferase"/>
    <property type="match status" value="1"/>
</dbReference>
<evidence type="ECO:0000256" key="6">
    <source>
        <dbReference type="ARBA" id="ARBA00022741"/>
    </source>
</evidence>
<dbReference type="PANTHER" id="PTHR33571">
    <property type="entry name" value="SSL8005 PROTEIN"/>
    <property type="match status" value="1"/>
</dbReference>
<dbReference type="AlphaFoldDB" id="A0A099T1I6"/>
<proteinExistence type="inferred from homology"/>
<dbReference type="InterPro" id="IPR002934">
    <property type="entry name" value="Polymerase_NTP_transf_dom"/>
</dbReference>
<evidence type="ECO:0000313" key="14">
    <source>
        <dbReference type="EMBL" id="KGK98076.1"/>
    </source>
</evidence>
<dbReference type="Gene3D" id="3.30.460.10">
    <property type="entry name" value="Beta Polymerase, domain 2"/>
    <property type="match status" value="1"/>
</dbReference>
<dbReference type="Proteomes" id="UP000029859">
    <property type="component" value="Unassembled WGS sequence"/>
</dbReference>
<keyword evidence="3" id="KW-0808">Transferase</keyword>
<evidence type="ECO:0000256" key="5">
    <source>
        <dbReference type="ARBA" id="ARBA00022723"/>
    </source>
</evidence>
<dbReference type="Pfam" id="PF01909">
    <property type="entry name" value="NTP_transf_2"/>
    <property type="match status" value="1"/>
</dbReference>
<evidence type="ECO:0000256" key="3">
    <source>
        <dbReference type="ARBA" id="ARBA00022679"/>
    </source>
</evidence>
<evidence type="ECO:0000256" key="12">
    <source>
        <dbReference type="ARBA" id="ARBA00048696"/>
    </source>
</evidence>
<evidence type="ECO:0000313" key="15">
    <source>
        <dbReference type="Proteomes" id="UP000029859"/>
    </source>
</evidence>
<dbReference type="InterPro" id="IPR052038">
    <property type="entry name" value="Type-VII_TA_antitoxin"/>
</dbReference>
<comment type="catalytic activity">
    <reaction evidence="12">
        <text>L-tyrosyl-[protein] + ATP = O-(5'-adenylyl)-L-tyrosyl-[protein] + diphosphate</text>
        <dbReference type="Rhea" id="RHEA:54288"/>
        <dbReference type="Rhea" id="RHEA-COMP:10136"/>
        <dbReference type="Rhea" id="RHEA-COMP:13846"/>
        <dbReference type="ChEBI" id="CHEBI:30616"/>
        <dbReference type="ChEBI" id="CHEBI:33019"/>
        <dbReference type="ChEBI" id="CHEBI:46858"/>
        <dbReference type="ChEBI" id="CHEBI:83624"/>
        <dbReference type="EC" id="2.7.7.108"/>
    </reaction>
</comment>
<evidence type="ECO:0000256" key="9">
    <source>
        <dbReference type="ARBA" id="ARBA00034531"/>
    </source>
</evidence>
<keyword evidence="4" id="KW-0548">Nucleotidyltransferase</keyword>
<keyword evidence="5" id="KW-0479">Metal-binding</keyword>
<evidence type="ECO:0000256" key="2">
    <source>
        <dbReference type="ARBA" id="ARBA00022649"/>
    </source>
</evidence>
<sequence>MFDPKKNEEIGTYLHKLHEMLPDLKQRYPISYMGIFGSVVRGEQTSSSDLDILVEFNGTITLLGYARLEEELSQAFGVHVDLVSKNALKPRIGRHILAEVVEA</sequence>
<name>A0A099T1I6_METMT</name>
<dbReference type="EMBL" id="JRHO01000014">
    <property type="protein sequence ID" value="KGK98076.1"/>
    <property type="molecule type" value="Genomic_DNA"/>
</dbReference>
<dbReference type="CDD" id="cd05403">
    <property type="entry name" value="NT_KNTase_like"/>
    <property type="match status" value="1"/>
</dbReference>
<dbReference type="GO" id="GO:0046872">
    <property type="term" value="F:metal ion binding"/>
    <property type="evidence" value="ECO:0007669"/>
    <property type="project" value="UniProtKB-KW"/>
</dbReference>
<keyword evidence="8" id="KW-0460">Magnesium</keyword>
<evidence type="ECO:0000259" key="13">
    <source>
        <dbReference type="Pfam" id="PF01909"/>
    </source>
</evidence>
<dbReference type="GO" id="GO:0070733">
    <property type="term" value="F:AMPylase activity"/>
    <property type="evidence" value="ECO:0007669"/>
    <property type="project" value="UniProtKB-EC"/>
</dbReference>